<protein>
    <submittedName>
        <fullName evidence="1">Uncharacterized protein</fullName>
    </submittedName>
</protein>
<proteinExistence type="predicted"/>
<evidence type="ECO:0000313" key="1">
    <source>
        <dbReference type="EMBL" id="MXU90656.1"/>
    </source>
</evidence>
<dbReference type="AlphaFoldDB" id="A0A6B0ULV5"/>
<dbReference type="EMBL" id="GIFC01008573">
    <property type="protein sequence ID" value="MXU90656.1"/>
    <property type="molecule type" value="Transcribed_RNA"/>
</dbReference>
<reference evidence="1" key="1">
    <citation type="submission" date="2019-12" db="EMBL/GenBank/DDBJ databases">
        <title>An insight into the sialome of adult female Ixodes ricinus ticks feeding for 6 days.</title>
        <authorList>
            <person name="Perner J."/>
            <person name="Ribeiro J.M.C."/>
        </authorList>
    </citation>
    <scope>NUCLEOTIDE SEQUENCE</scope>
    <source>
        <strain evidence="1">Semi-engorged</strain>
        <tissue evidence="1">Salivary glands</tissue>
    </source>
</reference>
<name>A0A6B0ULV5_IXORI</name>
<organism evidence="1">
    <name type="scientific">Ixodes ricinus</name>
    <name type="common">Common tick</name>
    <name type="synonym">Acarus ricinus</name>
    <dbReference type="NCBI Taxonomy" id="34613"/>
    <lineage>
        <taxon>Eukaryota</taxon>
        <taxon>Metazoa</taxon>
        <taxon>Ecdysozoa</taxon>
        <taxon>Arthropoda</taxon>
        <taxon>Chelicerata</taxon>
        <taxon>Arachnida</taxon>
        <taxon>Acari</taxon>
        <taxon>Parasitiformes</taxon>
        <taxon>Ixodida</taxon>
        <taxon>Ixodoidea</taxon>
        <taxon>Ixodidae</taxon>
        <taxon>Ixodinae</taxon>
        <taxon>Ixodes</taxon>
    </lineage>
</organism>
<sequence length="116" mass="12731">MLRWPPQRPCLLLSCSWRMMMSWAKREYRRFNGAPGTVSASWSKLLSKAALRDKSPFSRDSSVLLRERPLLKASSSTMAGIGPGASVPLEDFSGGKFSTTLSTSACCTTHPSCGWN</sequence>
<accession>A0A6B0ULV5</accession>